<dbReference type="EC" id="3.2.1.106" evidence="1"/>
<comment type="pathway">
    <text evidence="1">Glycan metabolism; N-glycan degradation.</text>
</comment>
<comment type="similarity">
    <text evidence="1">Belongs to the glycosyl hydrolase 63 family.</text>
</comment>
<accession>A0A0G4MFR0</accession>
<dbReference type="GO" id="GO:0006487">
    <property type="term" value="P:protein N-linked glycosylation"/>
    <property type="evidence" value="ECO:0007669"/>
    <property type="project" value="UniProtKB-UniRule"/>
</dbReference>
<dbReference type="PANTHER" id="PTHR10412">
    <property type="entry name" value="MANNOSYL-OLIGOSACCHARIDE GLUCOSIDASE"/>
    <property type="match status" value="1"/>
</dbReference>
<feature type="non-terminal residue" evidence="2">
    <location>
        <position position="146"/>
    </location>
</feature>
<reference evidence="3" key="1">
    <citation type="submission" date="2015-05" db="EMBL/GenBank/DDBJ databases">
        <authorList>
            <person name="Fogelqvist Johan"/>
        </authorList>
    </citation>
    <scope>NUCLEOTIDE SEQUENCE [LARGE SCALE GENOMIC DNA]</scope>
</reference>
<dbReference type="GO" id="GO:0005789">
    <property type="term" value="C:endoplasmic reticulum membrane"/>
    <property type="evidence" value="ECO:0007669"/>
    <property type="project" value="UniProtKB-SubCell"/>
</dbReference>
<comment type="function">
    <text evidence="1">Cleaves the distal alpha 1,2-linked glucose residue from the Glc(3)Man(9)GlcNAc(2) oligosaccharide precursor.</text>
</comment>
<evidence type="ECO:0000313" key="2">
    <source>
        <dbReference type="EMBL" id="CRK32870.1"/>
    </source>
</evidence>
<gene>
    <name evidence="2" type="ORF">BN1708_019124</name>
</gene>
<dbReference type="PANTHER" id="PTHR10412:SF10">
    <property type="entry name" value="GLYCOSYL HYDROLASE FAMILY 63 C-TERMINAL DOMAIN-CONTAINING PROTEIN"/>
    <property type="match status" value="1"/>
</dbReference>
<protein>
    <recommendedName>
        <fullName evidence="1">Mannosyl-oligosaccharide glucosidase</fullName>
        <ecNumber evidence="1">3.2.1.106</ecNumber>
    </recommendedName>
    <alternativeName>
        <fullName evidence="1">Glucosidase I</fullName>
    </alternativeName>
</protein>
<dbReference type="AlphaFoldDB" id="A0A0G4MFR0"/>
<name>A0A0G4MFR0_VERLO</name>
<organism evidence="2 3">
    <name type="scientific">Verticillium longisporum</name>
    <name type="common">Verticillium dahliae var. longisporum</name>
    <dbReference type="NCBI Taxonomy" id="100787"/>
    <lineage>
        <taxon>Eukaryota</taxon>
        <taxon>Fungi</taxon>
        <taxon>Dikarya</taxon>
        <taxon>Ascomycota</taxon>
        <taxon>Pezizomycotina</taxon>
        <taxon>Sordariomycetes</taxon>
        <taxon>Hypocreomycetidae</taxon>
        <taxon>Glomerellales</taxon>
        <taxon>Plectosphaerellaceae</taxon>
        <taxon>Verticillium</taxon>
    </lineage>
</organism>
<comment type="catalytic activity">
    <reaction evidence="1">
        <text>N(4)-(alpha-D-Glc-(1-&gt;2)-alpha-D-Glc-(1-&gt;3)-alpha-D-Glc-(1-&gt;3)-alpha-D-Man-(1-&gt;2)-alpha-D-Man-(1-&gt;2)-alpha-D-Man-(1-&gt;3)-[alpha-D-Man-(1-&gt;2)-alpha-D-Man-(1-&gt;3)-[alpha-D-Man-(1-&gt;2)-alpha-D-Man-(1-&gt;6)]-alpha-D-Man-(1-&gt;6)]-beta-D-Man-(1-&gt;4)-beta-D-GlcNAc-(1-&gt;4)-beta-D-GlcNAc)-L-asparaginyl-[protein] + H2O = N(4)-(alpha-D-Glc-(1-&gt;3)-alpha-D-Glc-(1-&gt;3)-alpha-D-Man-(1-&gt;2)-alpha-D-Man-(1-&gt;2)-alpha-D-Man-(1-&gt;3)-[alpha-D-Man-(1-&gt;2)-alpha-D-Man-(1-&gt;3)-[alpha-D-Man-(1-&gt;2)-alpha-D-Man-(1-&gt;6)]-alpha-D-Man-(1-&gt;6)]-beta-D-Man-(1-&gt;4)-beta-D-GlcNAc-(1-&gt;4)-beta-D-GlcNAc)-L-asparaginyl-[protein] + beta-D-glucose</text>
        <dbReference type="Rhea" id="RHEA:55988"/>
        <dbReference type="Rhea" id="RHEA-COMP:12806"/>
        <dbReference type="Rhea" id="RHEA-COMP:14355"/>
        <dbReference type="ChEBI" id="CHEBI:15377"/>
        <dbReference type="ChEBI" id="CHEBI:15903"/>
        <dbReference type="ChEBI" id="CHEBI:59082"/>
        <dbReference type="ChEBI" id="CHEBI:132537"/>
        <dbReference type="EC" id="3.2.1.106"/>
    </reaction>
</comment>
<dbReference type="GO" id="GO:0009311">
    <property type="term" value="P:oligosaccharide metabolic process"/>
    <property type="evidence" value="ECO:0007669"/>
    <property type="project" value="UniProtKB-UniRule"/>
</dbReference>
<keyword evidence="1" id="KW-0325">Glycoprotein</keyword>
<dbReference type="STRING" id="100787.A0A0G4MFR0"/>
<dbReference type="EMBL" id="CVQH01022322">
    <property type="protein sequence ID" value="CRK32870.1"/>
    <property type="molecule type" value="Genomic_DNA"/>
</dbReference>
<dbReference type="GO" id="GO:0004573">
    <property type="term" value="F:Glc3Man9GlcNAc2 oligosaccharide glucosidase activity"/>
    <property type="evidence" value="ECO:0007669"/>
    <property type="project" value="UniProtKB-UniRule"/>
</dbReference>
<dbReference type="Proteomes" id="UP000044602">
    <property type="component" value="Unassembled WGS sequence"/>
</dbReference>
<dbReference type="InterPro" id="IPR004888">
    <property type="entry name" value="Glycoside_hydrolase_63"/>
</dbReference>
<comment type="subcellular location">
    <subcellularLocation>
        <location evidence="1">Endoplasmic reticulum membrane</location>
        <topology evidence="1">Single-pass type II membrane protein</topology>
    </subcellularLocation>
</comment>
<evidence type="ECO:0000256" key="1">
    <source>
        <dbReference type="RuleBase" id="RU369107"/>
    </source>
</evidence>
<evidence type="ECO:0000313" key="3">
    <source>
        <dbReference type="Proteomes" id="UP000044602"/>
    </source>
</evidence>
<keyword evidence="1" id="KW-0326">Glycosidase</keyword>
<proteinExistence type="inferred from homology"/>
<keyword evidence="1" id="KW-0378">Hydrolase</keyword>
<sequence>MMFTDNDTNFETLYKQENKTPYVKDAFHKYIVDGEKKAINPAQTGTKAAAWFNFNEDGGVNPGECAVVRFRFSKKDLPYFDEGEFDDIMDQRVADADDFYYRISPLPMADDLRNIQRQAFSGMMWTKQHYLFIWDQWANGDPTQPP</sequence>
<keyword evidence="3" id="KW-1185">Reference proteome</keyword>
<keyword evidence="1" id="KW-0256">Endoplasmic reticulum</keyword>